<dbReference type="InterPro" id="IPR006015">
    <property type="entry name" value="Universal_stress_UspA"/>
</dbReference>
<dbReference type="OrthoDB" id="8547832at2"/>
<dbReference type="EMBL" id="CP037900">
    <property type="protein sequence ID" value="QBP09653.1"/>
    <property type="molecule type" value="Genomic_DNA"/>
</dbReference>
<dbReference type="Pfam" id="PF00582">
    <property type="entry name" value="Usp"/>
    <property type="match status" value="1"/>
</dbReference>
<reference evidence="4 5" key="1">
    <citation type="submission" date="2019-03" db="EMBL/GenBank/DDBJ databases">
        <title>Comparative insights into the high quality Complete genome sequence of highly metal resistant Cupriavidus metallidurans strain BS1 isolated from a gold-copper mine.</title>
        <authorList>
            <person name="Mazhar H.S."/>
            <person name="Rensing C."/>
        </authorList>
    </citation>
    <scope>NUCLEOTIDE SEQUENCE [LARGE SCALE GENOMIC DNA]</scope>
    <source>
        <strain evidence="4 5">BS1</strain>
    </source>
</reference>
<evidence type="ECO:0000313" key="5">
    <source>
        <dbReference type="Proteomes" id="UP000253772"/>
    </source>
</evidence>
<dbReference type="PIRSF" id="PIRSF006276">
    <property type="entry name" value="UspA"/>
    <property type="match status" value="1"/>
</dbReference>
<organism evidence="4 5">
    <name type="scientific">Cupriavidus metallidurans</name>
    <dbReference type="NCBI Taxonomy" id="119219"/>
    <lineage>
        <taxon>Bacteria</taxon>
        <taxon>Pseudomonadati</taxon>
        <taxon>Pseudomonadota</taxon>
        <taxon>Betaproteobacteria</taxon>
        <taxon>Burkholderiales</taxon>
        <taxon>Burkholderiaceae</taxon>
        <taxon>Cupriavidus</taxon>
    </lineage>
</organism>
<dbReference type="PANTHER" id="PTHR46268:SF15">
    <property type="entry name" value="UNIVERSAL STRESS PROTEIN HP_0031"/>
    <property type="match status" value="1"/>
</dbReference>
<dbReference type="PANTHER" id="PTHR46268">
    <property type="entry name" value="STRESS RESPONSE PROTEIN NHAX"/>
    <property type="match status" value="1"/>
</dbReference>
<gene>
    <name evidence="4" type="ORF">DDF84_007700</name>
</gene>
<dbReference type="CDD" id="cd00293">
    <property type="entry name" value="USP-like"/>
    <property type="match status" value="1"/>
</dbReference>
<evidence type="ECO:0000259" key="3">
    <source>
        <dbReference type="Pfam" id="PF00582"/>
    </source>
</evidence>
<accession>A0A482IQ00</accession>
<comment type="similarity">
    <text evidence="1 2">Belongs to the universal stress protein A family.</text>
</comment>
<evidence type="ECO:0000256" key="2">
    <source>
        <dbReference type="PIRNR" id="PIRNR006276"/>
    </source>
</evidence>
<dbReference type="RefSeq" id="WP_017514867.1">
    <property type="nucleotide sequence ID" value="NZ_CP037900.1"/>
</dbReference>
<name>A0A482IQ00_9BURK</name>
<feature type="domain" description="UspA" evidence="3">
    <location>
        <begin position="1"/>
        <end position="141"/>
    </location>
</feature>
<protein>
    <recommendedName>
        <fullName evidence="2">Universal stress protein</fullName>
    </recommendedName>
</protein>
<dbReference type="InterPro" id="IPR006016">
    <property type="entry name" value="UspA"/>
</dbReference>
<dbReference type="PRINTS" id="PR01438">
    <property type="entry name" value="UNVRSLSTRESS"/>
</dbReference>
<evidence type="ECO:0000256" key="1">
    <source>
        <dbReference type="ARBA" id="ARBA00008791"/>
    </source>
</evidence>
<dbReference type="InterPro" id="IPR014729">
    <property type="entry name" value="Rossmann-like_a/b/a_fold"/>
</dbReference>
<keyword evidence="2" id="KW-0963">Cytoplasm</keyword>
<dbReference type="Gene3D" id="3.40.50.620">
    <property type="entry name" value="HUPs"/>
    <property type="match status" value="1"/>
</dbReference>
<comment type="subcellular location">
    <subcellularLocation>
        <location evidence="2">Cytoplasm</location>
    </subcellularLocation>
</comment>
<dbReference type="SUPFAM" id="SSF52402">
    <property type="entry name" value="Adenine nucleotide alpha hydrolases-like"/>
    <property type="match status" value="1"/>
</dbReference>
<dbReference type="Proteomes" id="UP000253772">
    <property type="component" value="Chromosome c1"/>
</dbReference>
<sequence length="146" mass="15522">MYKKILLAVDDSDAAELALAQAVTVAKAMRAEVKALFVVTQALGSTLTPAEAATAAIGKRILEHVRSKMEANGLHYSTELLEEAGSAAGQIADTITSEANDWEADLIVMGTHGRRGIKRMVLGSVSEGVLTQSRIPVLVVRSDFED</sequence>
<dbReference type="AlphaFoldDB" id="A0A482IQ00"/>
<dbReference type="GO" id="GO:0005737">
    <property type="term" value="C:cytoplasm"/>
    <property type="evidence" value="ECO:0007669"/>
    <property type="project" value="UniProtKB-SubCell"/>
</dbReference>
<evidence type="ECO:0000313" key="4">
    <source>
        <dbReference type="EMBL" id="QBP09653.1"/>
    </source>
</evidence>
<proteinExistence type="inferred from homology"/>